<feature type="chain" id="PRO_5032921664" evidence="1">
    <location>
        <begin position="29"/>
        <end position="85"/>
    </location>
</feature>
<dbReference type="AlphaFoldDB" id="A0A840ZFA7"/>
<organism evidence="2 3">
    <name type="scientific">Methylorubrum rhodinum</name>
    <dbReference type="NCBI Taxonomy" id="29428"/>
    <lineage>
        <taxon>Bacteria</taxon>
        <taxon>Pseudomonadati</taxon>
        <taxon>Pseudomonadota</taxon>
        <taxon>Alphaproteobacteria</taxon>
        <taxon>Hyphomicrobiales</taxon>
        <taxon>Methylobacteriaceae</taxon>
        <taxon>Methylorubrum</taxon>
    </lineage>
</organism>
<evidence type="ECO:0000313" key="2">
    <source>
        <dbReference type="EMBL" id="MBB5756286.1"/>
    </source>
</evidence>
<dbReference type="RefSeq" id="WP_183565765.1">
    <property type="nucleotide sequence ID" value="NZ_JACHOP010000003.1"/>
</dbReference>
<protein>
    <submittedName>
        <fullName evidence="2">Uncharacterized protein</fullName>
    </submittedName>
</protein>
<evidence type="ECO:0000313" key="3">
    <source>
        <dbReference type="Proteomes" id="UP000583454"/>
    </source>
</evidence>
<gene>
    <name evidence="2" type="ORF">HNR00_000984</name>
</gene>
<proteinExistence type="predicted"/>
<name>A0A840ZFA7_9HYPH</name>
<accession>A0A840ZFA7</accession>
<reference evidence="2 3" key="1">
    <citation type="submission" date="2020-08" db="EMBL/GenBank/DDBJ databases">
        <title>Genomic Encyclopedia of Type Strains, Phase IV (KMG-IV): sequencing the most valuable type-strain genomes for metagenomic binning, comparative biology and taxonomic classification.</title>
        <authorList>
            <person name="Goeker M."/>
        </authorList>
    </citation>
    <scope>NUCLEOTIDE SEQUENCE [LARGE SCALE GENOMIC DNA]</scope>
    <source>
        <strain evidence="2 3">DSM 2163</strain>
    </source>
</reference>
<keyword evidence="3" id="KW-1185">Reference proteome</keyword>
<keyword evidence="1" id="KW-0732">Signal</keyword>
<dbReference type="Proteomes" id="UP000583454">
    <property type="component" value="Unassembled WGS sequence"/>
</dbReference>
<feature type="signal peptide" evidence="1">
    <location>
        <begin position="1"/>
        <end position="28"/>
    </location>
</feature>
<sequence>MSRLVSRLVTASALALSLVGGLSSTASAQSYNAPAGIPAVTAPGGLEGTAAAGNLQRYEQRLGRATVGPIRIDRVETTGSIRRAR</sequence>
<evidence type="ECO:0000256" key="1">
    <source>
        <dbReference type="SAM" id="SignalP"/>
    </source>
</evidence>
<dbReference type="EMBL" id="JACHOP010000003">
    <property type="protein sequence ID" value="MBB5756286.1"/>
    <property type="molecule type" value="Genomic_DNA"/>
</dbReference>
<comment type="caution">
    <text evidence="2">The sequence shown here is derived from an EMBL/GenBank/DDBJ whole genome shotgun (WGS) entry which is preliminary data.</text>
</comment>